<dbReference type="PRINTS" id="PR00080">
    <property type="entry name" value="SDRFAMILY"/>
</dbReference>
<keyword evidence="2" id="KW-0560">Oxidoreductase</keyword>
<evidence type="ECO:0000313" key="4">
    <source>
        <dbReference type="EMBL" id="KYO57914.1"/>
    </source>
</evidence>
<evidence type="ECO:0000256" key="1">
    <source>
        <dbReference type="ARBA" id="ARBA00006484"/>
    </source>
</evidence>
<comment type="caution">
    <text evidence="4">The sequence shown here is derived from an EMBL/GenBank/DDBJ whole genome shotgun (WGS) entry which is preliminary data.</text>
</comment>
<organism evidence="4 5">
    <name type="scientific">Tistrella mobilis</name>
    <dbReference type="NCBI Taxonomy" id="171437"/>
    <lineage>
        <taxon>Bacteria</taxon>
        <taxon>Pseudomonadati</taxon>
        <taxon>Pseudomonadota</taxon>
        <taxon>Alphaproteobacteria</taxon>
        <taxon>Geminicoccales</taxon>
        <taxon>Geminicoccaceae</taxon>
        <taxon>Tistrella</taxon>
    </lineage>
</organism>
<dbReference type="GeneID" id="97242189"/>
<dbReference type="OrthoDB" id="7255009at2"/>
<evidence type="ECO:0000256" key="2">
    <source>
        <dbReference type="ARBA" id="ARBA00023002"/>
    </source>
</evidence>
<dbReference type="RefSeq" id="WP_062761026.1">
    <property type="nucleotide sequence ID" value="NZ_CP121013.1"/>
</dbReference>
<dbReference type="CDD" id="cd05233">
    <property type="entry name" value="SDR_c"/>
    <property type="match status" value="1"/>
</dbReference>
<dbReference type="GO" id="GO:0030497">
    <property type="term" value="P:fatty acid elongation"/>
    <property type="evidence" value="ECO:0007669"/>
    <property type="project" value="TreeGrafter"/>
</dbReference>
<dbReference type="InterPro" id="IPR036291">
    <property type="entry name" value="NAD(P)-bd_dom_sf"/>
</dbReference>
<name>A0A162M364_9PROT</name>
<dbReference type="FunFam" id="3.40.50.720:FF:000173">
    <property type="entry name" value="3-oxoacyl-[acyl-carrier protein] reductase"/>
    <property type="match status" value="1"/>
</dbReference>
<dbReference type="AlphaFoldDB" id="A0A162M364"/>
<dbReference type="EMBL" id="LPZR01000001">
    <property type="protein sequence ID" value="KYO57914.1"/>
    <property type="molecule type" value="Genomic_DNA"/>
</dbReference>
<dbReference type="PANTHER" id="PTHR42760:SF135">
    <property type="entry name" value="BLL7886 PROTEIN"/>
    <property type="match status" value="1"/>
</dbReference>
<dbReference type="PRINTS" id="PR00081">
    <property type="entry name" value="GDHRDH"/>
</dbReference>
<reference evidence="4 5" key="1">
    <citation type="submission" date="2015-12" db="EMBL/GenBank/DDBJ databases">
        <title>Genome sequence of Tistrella mobilis MCCC 1A02139.</title>
        <authorList>
            <person name="Lu L."/>
            <person name="Lai Q."/>
            <person name="Shao Z."/>
            <person name="Qian P."/>
        </authorList>
    </citation>
    <scope>NUCLEOTIDE SEQUENCE [LARGE SCALE GENOMIC DNA]</scope>
    <source>
        <strain evidence="4 5">MCCC 1A02139</strain>
    </source>
</reference>
<evidence type="ECO:0000256" key="3">
    <source>
        <dbReference type="RuleBase" id="RU000363"/>
    </source>
</evidence>
<dbReference type="NCBIfam" id="NF005559">
    <property type="entry name" value="PRK07231.1"/>
    <property type="match status" value="1"/>
</dbReference>
<comment type="similarity">
    <text evidence="1 3">Belongs to the short-chain dehydrogenases/reductases (SDR) family.</text>
</comment>
<dbReference type="InterPro" id="IPR002347">
    <property type="entry name" value="SDR_fam"/>
</dbReference>
<evidence type="ECO:0000313" key="5">
    <source>
        <dbReference type="Proteomes" id="UP000075787"/>
    </source>
</evidence>
<gene>
    <name evidence="4" type="ORF">AUP44_00300</name>
</gene>
<dbReference type="Pfam" id="PF00106">
    <property type="entry name" value="adh_short"/>
    <property type="match status" value="1"/>
</dbReference>
<protein>
    <submittedName>
        <fullName evidence="4">2-deoxy-D-gluconate 3-dehydrogenase</fullName>
    </submittedName>
</protein>
<proteinExistence type="inferred from homology"/>
<accession>A0A162M364</accession>
<dbReference type="Proteomes" id="UP000075787">
    <property type="component" value="Unassembled WGS sequence"/>
</dbReference>
<sequence length="258" mass="26378">MTTPTRNTFDVAGRGILITGASQGLGANFARTLAAHGAKLVLAARQVAKLEALQAEIEAAGGSAATVAMDVTSGAAAIDAAIAETAEKLGGRIDVLINNAGIAVSKPFLKLTEEDWDATVDTNLKGAFLVAQAVAKRMVETGGGSIVNIASVLGTEVMGNLVPYCASKAGVNHMTRAMALELARYNIRVNAIAPGYIETDINASFFETEGGQKLLRKVAQRKLGAAVDLDGALLLLSSDASAFMTGSVVTVDGGFGLA</sequence>
<dbReference type="PANTHER" id="PTHR42760">
    <property type="entry name" value="SHORT-CHAIN DEHYDROGENASES/REDUCTASES FAMILY MEMBER"/>
    <property type="match status" value="1"/>
</dbReference>
<dbReference type="Gene3D" id="3.40.50.720">
    <property type="entry name" value="NAD(P)-binding Rossmann-like Domain"/>
    <property type="match status" value="1"/>
</dbReference>
<dbReference type="PROSITE" id="PS00061">
    <property type="entry name" value="ADH_SHORT"/>
    <property type="match status" value="1"/>
</dbReference>
<dbReference type="GO" id="GO:0016616">
    <property type="term" value="F:oxidoreductase activity, acting on the CH-OH group of donors, NAD or NADP as acceptor"/>
    <property type="evidence" value="ECO:0007669"/>
    <property type="project" value="TreeGrafter"/>
</dbReference>
<dbReference type="InterPro" id="IPR020904">
    <property type="entry name" value="Sc_DH/Rdtase_CS"/>
</dbReference>
<dbReference type="SUPFAM" id="SSF51735">
    <property type="entry name" value="NAD(P)-binding Rossmann-fold domains"/>
    <property type="match status" value="1"/>
</dbReference>